<protein>
    <recommendedName>
        <fullName evidence="3">Restriction endonuclease type IV Mrr domain-containing protein</fullName>
    </recommendedName>
</protein>
<accession>A0ABX9LJZ2</accession>
<reference evidence="1 2" key="1">
    <citation type="submission" date="2018-08" db="EMBL/GenBank/DDBJ databases">
        <title>Microbispora. triticiradicis sp. nov., a novel actinomycete isolated from the root of wheat (Triticum aestivum L.)).</title>
        <authorList>
            <person name="Han C."/>
        </authorList>
    </citation>
    <scope>NUCLEOTIDE SEQUENCE [LARGE SCALE GENOMIC DNA]</scope>
    <source>
        <strain evidence="1 2">NEAU-HRDPA2-9</strain>
    </source>
</reference>
<dbReference type="Proteomes" id="UP000262538">
    <property type="component" value="Unassembled WGS sequence"/>
</dbReference>
<dbReference type="EMBL" id="QFZU02000063">
    <property type="protein sequence ID" value="RGA04281.1"/>
    <property type="molecule type" value="Genomic_DNA"/>
</dbReference>
<evidence type="ECO:0008006" key="3">
    <source>
        <dbReference type="Google" id="ProtNLM"/>
    </source>
</evidence>
<sequence length="174" mass="19127">MTFAARLQFALSQLDQAPNTTGKGMRLQKVMELVISAAPGFTLVDRNKLDMPKSAEIDLWISHDRRPVIPFIDPLVPIECKNENGKASASQIRDFAGKIQATGGSDGLLVARKGLSGEGLESAHNAIHGFLNNGIRILVLTGNDLSKMRKPSDFAPLLKERYVELRLNRTYVTL</sequence>
<keyword evidence="2" id="KW-1185">Reference proteome</keyword>
<evidence type="ECO:0000313" key="1">
    <source>
        <dbReference type="EMBL" id="RGA04281.1"/>
    </source>
</evidence>
<name>A0ABX9LJZ2_9ACTN</name>
<dbReference type="RefSeq" id="WP_117408129.1">
    <property type="nucleotide sequence ID" value="NZ_QFZU02000063.1"/>
</dbReference>
<organism evidence="1 2">
    <name type="scientific">Microbispora triticiradicis</name>
    <dbReference type="NCBI Taxonomy" id="2200763"/>
    <lineage>
        <taxon>Bacteria</taxon>
        <taxon>Bacillati</taxon>
        <taxon>Actinomycetota</taxon>
        <taxon>Actinomycetes</taxon>
        <taxon>Streptosporangiales</taxon>
        <taxon>Streptosporangiaceae</taxon>
        <taxon>Microbispora</taxon>
    </lineage>
</organism>
<proteinExistence type="predicted"/>
<evidence type="ECO:0000313" key="2">
    <source>
        <dbReference type="Proteomes" id="UP000262538"/>
    </source>
</evidence>
<comment type="caution">
    <text evidence="1">The sequence shown here is derived from an EMBL/GenBank/DDBJ whole genome shotgun (WGS) entry which is preliminary data.</text>
</comment>
<gene>
    <name evidence="1" type="ORF">DI270_014705</name>
</gene>